<comment type="caution">
    <text evidence="2">The sequence shown here is derived from an EMBL/GenBank/DDBJ whole genome shotgun (WGS) entry which is preliminary data.</text>
</comment>
<gene>
    <name evidence="2" type="ORF">ENV54_11975</name>
</gene>
<evidence type="ECO:0000256" key="1">
    <source>
        <dbReference type="SAM" id="SignalP"/>
    </source>
</evidence>
<dbReference type="AlphaFoldDB" id="A0A7C4AT35"/>
<feature type="chain" id="PRO_5028301091" evidence="1">
    <location>
        <begin position="24"/>
        <end position="119"/>
    </location>
</feature>
<organism evidence="2">
    <name type="scientific">Desulfomonile tiedjei</name>
    <dbReference type="NCBI Taxonomy" id="2358"/>
    <lineage>
        <taxon>Bacteria</taxon>
        <taxon>Pseudomonadati</taxon>
        <taxon>Thermodesulfobacteriota</taxon>
        <taxon>Desulfomonilia</taxon>
        <taxon>Desulfomonilales</taxon>
        <taxon>Desulfomonilaceae</taxon>
        <taxon>Desulfomonile</taxon>
    </lineage>
</organism>
<reference evidence="2" key="1">
    <citation type="journal article" date="2020" name="mSystems">
        <title>Genome- and Community-Level Interaction Insights into Carbon Utilization and Element Cycling Functions of Hydrothermarchaeota in Hydrothermal Sediment.</title>
        <authorList>
            <person name="Zhou Z."/>
            <person name="Liu Y."/>
            <person name="Xu W."/>
            <person name="Pan J."/>
            <person name="Luo Z.H."/>
            <person name="Li M."/>
        </authorList>
    </citation>
    <scope>NUCLEOTIDE SEQUENCE [LARGE SCALE GENOMIC DNA]</scope>
    <source>
        <strain evidence="2">SpSt-769</strain>
    </source>
</reference>
<sequence length="119" mass="13570">MSRIIFGAMVCAALFSIVLPSDAQQKYQLPDVRALKHITTSQSDHASDIPGKETTMEFYSAPNGQIITIYSYRNRPVAFSTHTNNDVQNTYRLFMDLTGEGLFQEVDRSRPWQLPAWVR</sequence>
<dbReference type="EMBL" id="DTGT01000392">
    <property type="protein sequence ID" value="HGH62001.1"/>
    <property type="molecule type" value="Genomic_DNA"/>
</dbReference>
<accession>A0A7C4AT35</accession>
<name>A0A7C4AT35_9BACT</name>
<feature type="signal peptide" evidence="1">
    <location>
        <begin position="1"/>
        <end position="23"/>
    </location>
</feature>
<evidence type="ECO:0000313" key="2">
    <source>
        <dbReference type="EMBL" id="HGH62001.1"/>
    </source>
</evidence>
<keyword evidence="1" id="KW-0732">Signal</keyword>
<proteinExistence type="predicted"/>
<protein>
    <submittedName>
        <fullName evidence="2">Uncharacterized protein</fullName>
    </submittedName>
</protein>